<dbReference type="RefSeq" id="WP_191732625.1">
    <property type="nucleotide sequence ID" value="NZ_JACSPR010000002.1"/>
</dbReference>
<keyword evidence="3" id="KW-1185">Reference proteome</keyword>
<name>A0A8I0HCZ1_9CORY</name>
<accession>A0A8I0HCZ1</accession>
<sequence>MLTETDMFYLNRSVALAAIALDKGNSPYGSVLVADTGQVLFEDHNRDGNGDDTRHPEFEIARWAAANLTAQQRATSVVYTSTEHCPMCAAAHAWVGLDRIIYVVSGAEVGRWYQEWGAEPTPVAKLPINGVAPDVRVKGPVPELTGQLKEIHHRYFRTL</sequence>
<dbReference type="PROSITE" id="PS51747">
    <property type="entry name" value="CYT_DCMP_DEAMINASES_2"/>
    <property type="match status" value="1"/>
</dbReference>
<dbReference type="Proteomes" id="UP000650224">
    <property type="component" value="Unassembled WGS sequence"/>
</dbReference>
<dbReference type="EMBL" id="JACSPR010000002">
    <property type="protein sequence ID" value="MBD8029381.1"/>
    <property type="molecule type" value="Genomic_DNA"/>
</dbReference>
<comment type="caution">
    <text evidence="2">The sequence shown here is derived from an EMBL/GenBank/DDBJ whole genome shotgun (WGS) entry which is preliminary data.</text>
</comment>
<dbReference type="Pfam" id="PF00383">
    <property type="entry name" value="dCMP_cyt_deam_1"/>
    <property type="match status" value="1"/>
</dbReference>
<protein>
    <submittedName>
        <fullName evidence="2">Nucleoside deaminase</fullName>
    </submittedName>
</protein>
<dbReference type="CDD" id="cd01285">
    <property type="entry name" value="nucleoside_deaminase"/>
    <property type="match status" value="1"/>
</dbReference>
<feature type="domain" description="CMP/dCMP-type deaminase" evidence="1">
    <location>
        <begin position="4"/>
        <end position="120"/>
    </location>
</feature>
<dbReference type="Gene3D" id="3.40.140.10">
    <property type="entry name" value="Cytidine Deaminase, domain 2"/>
    <property type="match status" value="1"/>
</dbReference>
<dbReference type="PANTHER" id="PTHR11079:SF179">
    <property type="entry name" value="TRNA(ADENINE(34)) DEAMINASE, CHLOROPLASTIC"/>
    <property type="match status" value="1"/>
</dbReference>
<dbReference type="GO" id="GO:0003824">
    <property type="term" value="F:catalytic activity"/>
    <property type="evidence" value="ECO:0007669"/>
    <property type="project" value="InterPro"/>
</dbReference>
<dbReference type="PANTHER" id="PTHR11079">
    <property type="entry name" value="CYTOSINE DEAMINASE FAMILY MEMBER"/>
    <property type="match status" value="1"/>
</dbReference>
<dbReference type="InterPro" id="IPR016193">
    <property type="entry name" value="Cytidine_deaminase-like"/>
</dbReference>
<organism evidence="2 3">
    <name type="scientific">Corynebacterium gallinarum</name>
    <dbReference type="NCBI Taxonomy" id="2762214"/>
    <lineage>
        <taxon>Bacteria</taxon>
        <taxon>Bacillati</taxon>
        <taxon>Actinomycetota</taxon>
        <taxon>Actinomycetes</taxon>
        <taxon>Mycobacteriales</taxon>
        <taxon>Corynebacteriaceae</taxon>
        <taxon>Corynebacterium</taxon>
    </lineage>
</organism>
<reference evidence="2 3" key="1">
    <citation type="submission" date="2020-08" db="EMBL/GenBank/DDBJ databases">
        <title>A Genomic Blueprint of the Chicken Gut Microbiome.</title>
        <authorList>
            <person name="Gilroy R."/>
            <person name="Ravi A."/>
            <person name="Getino M."/>
            <person name="Pursley I."/>
            <person name="Horton D.L."/>
            <person name="Alikhan N.-F."/>
            <person name="Baker D."/>
            <person name="Gharbi K."/>
            <person name="Hall N."/>
            <person name="Watson M."/>
            <person name="Adriaenssens E.M."/>
            <person name="Foster-Nyarko E."/>
            <person name="Jarju S."/>
            <person name="Secka A."/>
            <person name="Antonio M."/>
            <person name="Oren A."/>
            <person name="Chaudhuri R."/>
            <person name="La Ragione R.M."/>
            <person name="Hildebrand F."/>
            <person name="Pallen M.J."/>
        </authorList>
    </citation>
    <scope>NUCLEOTIDE SEQUENCE [LARGE SCALE GENOMIC DNA]</scope>
    <source>
        <strain evidence="2 3">Sa1YVA5</strain>
    </source>
</reference>
<gene>
    <name evidence="2" type="ORF">H9627_03390</name>
</gene>
<evidence type="ECO:0000313" key="2">
    <source>
        <dbReference type="EMBL" id="MBD8029381.1"/>
    </source>
</evidence>
<dbReference type="SUPFAM" id="SSF53927">
    <property type="entry name" value="Cytidine deaminase-like"/>
    <property type="match status" value="1"/>
</dbReference>
<evidence type="ECO:0000259" key="1">
    <source>
        <dbReference type="PROSITE" id="PS51747"/>
    </source>
</evidence>
<proteinExistence type="predicted"/>
<evidence type="ECO:0000313" key="3">
    <source>
        <dbReference type="Proteomes" id="UP000650224"/>
    </source>
</evidence>
<dbReference type="InterPro" id="IPR002125">
    <property type="entry name" value="CMP_dCMP_dom"/>
</dbReference>
<dbReference type="AlphaFoldDB" id="A0A8I0HCZ1"/>